<dbReference type="Proteomes" id="UP000594262">
    <property type="component" value="Unplaced"/>
</dbReference>
<proteinExistence type="predicted"/>
<name>A0A7M5WVJ0_9CNID</name>
<protein>
    <submittedName>
        <fullName evidence="1">Uncharacterized protein</fullName>
    </submittedName>
</protein>
<reference evidence="1" key="1">
    <citation type="submission" date="2021-01" db="UniProtKB">
        <authorList>
            <consortium name="EnsemblMetazoa"/>
        </authorList>
    </citation>
    <scope>IDENTIFICATION</scope>
</reference>
<evidence type="ECO:0000313" key="2">
    <source>
        <dbReference type="Proteomes" id="UP000594262"/>
    </source>
</evidence>
<organism evidence="1 2">
    <name type="scientific">Clytia hemisphaerica</name>
    <dbReference type="NCBI Taxonomy" id="252671"/>
    <lineage>
        <taxon>Eukaryota</taxon>
        <taxon>Metazoa</taxon>
        <taxon>Cnidaria</taxon>
        <taxon>Hydrozoa</taxon>
        <taxon>Hydroidolina</taxon>
        <taxon>Leptothecata</taxon>
        <taxon>Obeliida</taxon>
        <taxon>Clytiidae</taxon>
        <taxon>Clytia</taxon>
    </lineage>
</organism>
<evidence type="ECO:0000313" key="1">
    <source>
        <dbReference type="EnsemblMetazoa" id="CLYHEMP013488.1"/>
    </source>
</evidence>
<sequence>MEIINQEEDVHAFLSSEDFDEPPSKKPRLKKCCQTCKVDLPSIASKTCNACGSKQRMKRPRNEEDLDQYVPKGKIDPCEQKFIIRKRIRILSPKSLQSQSQLLSHNHQSKLQVHERYHFPGHLRPKKSSKVYLNFQRKK</sequence>
<accession>A0A7M5WVJ0</accession>
<dbReference type="EnsemblMetazoa" id="CLYHEMT013488.1">
    <property type="protein sequence ID" value="CLYHEMP013488.1"/>
    <property type="gene ID" value="CLYHEMG013488"/>
</dbReference>
<dbReference type="AlphaFoldDB" id="A0A7M5WVJ0"/>
<keyword evidence="2" id="KW-1185">Reference proteome</keyword>